<reference evidence="2 3" key="1">
    <citation type="submission" date="2024-05" db="EMBL/GenBank/DDBJ databases">
        <title>Genome sequencing and assembly of Indian major carp, Cirrhinus mrigala (Hamilton, 1822).</title>
        <authorList>
            <person name="Mohindra V."/>
            <person name="Chowdhury L.M."/>
            <person name="Lal K."/>
            <person name="Jena J.K."/>
        </authorList>
    </citation>
    <scope>NUCLEOTIDE SEQUENCE [LARGE SCALE GENOMIC DNA]</scope>
    <source>
        <strain evidence="2">CM1030</strain>
        <tissue evidence="2">Blood</tissue>
    </source>
</reference>
<feature type="non-terminal residue" evidence="2">
    <location>
        <position position="54"/>
    </location>
</feature>
<comment type="caution">
    <text evidence="2">The sequence shown here is derived from an EMBL/GenBank/DDBJ whole genome shotgun (WGS) entry which is preliminary data.</text>
</comment>
<protein>
    <submittedName>
        <fullName evidence="2">Uncharacterized protein</fullName>
    </submittedName>
</protein>
<proteinExistence type="predicted"/>
<feature type="region of interest" description="Disordered" evidence="1">
    <location>
        <begin position="1"/>
        <end position="54"/>
    </location>
</feature>
<evidence type="ECO:0000256" key="1">
    <source>
        <dbReference type="SAM" id="MobiDB-lite"/>
    </source>
</evidence>
<accession>A0ABD0NM62</accession>
<organism evidence="2 3">
    <name type="scientific">Cirrhinus mrigala</name>
    <name type="common">Mrigala</name>
    <dbReference type="NCBI Taxonomy" id="683832"/>
    <lineage>
        <taxon>Eukaryota</taxon>
        <taxon>Metazoa</taxon>
        <taxon>Chordata</taxon>
        <taxon>Craniata</taxon>
        <taxon>Vertebrata</taxon>
        <taxon>Euteleostomi</taxon>
        <taxon>Actinopterygii</taxon>
        <taxon>Neopterygii</taxon>
        <taxon>Teleostei</taxon>
        <taxon>Ostariophysi</taxon>
        <taxon>Cypriniformes</taxon>
        <taxon>Cyprinidae</taxon>
        <taxon>Labeoninae</taxon>
        <taxon>Labeonini</taxon>
        <taxon>Cirrhinus</taxon>
    </lineage>
</organism>
<feature type="compositionally biased region" description="Basic and acidic residues" evidence="1">
    <location>
        <begin position="11"/>
        <end position="33"/>
    </location>
</feature>
<feature type="non-terminal residue" evidence="2">
    <location>
        <position position="1"/>
    </location>
</feature>
<dbReference type="Proteomes" id="UP001529510">
    <property type="component" value="Unassembled WGS sequence"/>
</dbReference>
<gene>
    <name evidence="2" type="ORF">M9458_041891</name>
</gene>
<evidence type="ECO:0000313" key="2">
    <source>
        <dbReference type="EMBL" id="KAL0162495.1"/>
    </source>
</evidence>
<sequence>IRGFSPQHKISSFEEAKGLDRINERMPPRKDGVNHVGHSMGKMNVSETNGTDDN</sequence>
<dbReference type="EMBL" id="JAMKFB020000021">
    <property type="protein sequence ID" value="KAL0162495.1"/>
    <property type="molecule type" value="Genomic_DNA"/>
</dbReference>
<name>A0ABD0NM62_CIRMR</name>
<dbReference type="AlphaFoldDB" id="A0ABD0NM62"/>
<evidence type="ECO:0000313" key="3">
    <source>
        <dbReference type="Proteomes" id="UP001529510"/>
    </source>
</evidence>
<feature type="compositionally biased region" description="Polar residues" evidence="1">
    <location>
        <begin position="45"/>
        <end position="54"/>
    </location>
</feature>
<keyword evidence="3" id="KW-1185">Reference proteome</keyword>